<dbReference type="InterPro" id="IPR041489">
    <property type="entry name" value="PDZ_6"/>
</dbReference>
<gene>
    <name evidence="3" type="ORF">DEACI_2603</name>
    <name evidence="2" type="ORF">DEACI_2701</name>
</gene>
<dbReference type="Pfam" id="PF04459">
    <property type="entry name" value="DUF512"/>
    <property type="match status" value="1"/>
</dbReference>
<dbReference type="AlphaFoldDB" id="A0A8S0W8S0"/>
<dbReference type="Proteomes" id="UP001071230">
    <property type="component" value="Unassembled WGS sequence"/>
</dbReference>
<protein>
    <submittedName>
        <fullName evidence="2">Aldolase-type TIM barrel</fullName>
    </submittedName>
    <submittedName>
        <fullName evidence="3">Fe-S oxidoreductase</fullName>
    </submittedName>
</protein>
<dbReference type="EMBL" id="LR746496">
    <property type="protein sequence ID" value="CAA7602029.1"/>
    <property type="molecule type" value="Genomic_DNA"/>
</dbReference>
<reference evidence="2" key="2">
    <citation type="submission" date="2020-01" db="EMBL/GenBank/DDBJ databases">
        <authorList>
            <person name="Hornung B."/>
        </authorList>
    </citation>
    <scope>NUCLEOTIDE SEQUENCE</scope>
    <source>
        <strain evidence="2">PacBioINE</strain>
    </source>
</reference>
<keyword evidence="4" id="KW-1185">Reference proteome</keyword>
<dbReference type="InterPro" id="IPR036034">
    <property type="entry name" value="PDZ_sf"/>
</dbReference>
<dbReference type="RefSeq" id="WP_240985469.1">
    <property type="nucleotide sequence ID" value="NZ_CDGJ01000078.1"/>
</dbReference>
<dbReference type="Gene3D" id="2.30.42.10">
    <property type="match status" value="1"/>
</dbReference>
<accession>A0A8S0W8S0</accession>
<evidence type="ECO:0000313" key="2">
    <source>
        <dbReference type="EMBL" id="CAA7602029.1"/>
    </source>
</evidence>
<dbReference type="InterPro" id="IPR045375">
    <property type="entry name" value="Put_radical_SAM-like_N"/>
</dbReference>
<dbReference type="InterPro" id="IPR001478">
    <property type="entry name" value="PDZ"/>
</dbReference>
<dbReference type="InterPro" id="IPR058240">
    <property type="entry name" value="rSAM_sf"/>
</dbReference>
<evidence type="ECO:0000313" key="4">
    <source>
        <dbReference type="Proteomes" id="UP001071230"/>
    </source>
</evidence>
<feature type="domain" description="PDZ" evidence="1">
    <location>
        <begin position="1"/>
        <end position="53"/>
    </location>
</feature>
<organism evidence="2">
    <name type="scientific">Acididesulfobacillus acetoxydans</name>
    <dbReference type="NCBI Taxonomy" id="1561005"/>
    <lineage>
        <taxon>Bacteria</taxon>
        <taxon>Bacillati</taxon>
        <taxon>Bacillota</taxon>
        <taxon>Clostridia</taxon>
        <taxon>Eubacteriales</taxon>
        <taxon>Peptococcaceae</taxon>
        <taxon>Acididesulfobacillus</taxon>
    </lineage>
</organism>
<dbReference type="EMBL" id="CDGJ01000078">
    <property type="protein sequence ID" value="CEJ08128.1"/>
    <property type="molecule type" value="Genomic_DNA"/>
</dbReference>
<evidence type="ECO:0000259" key="1">
    <source>
        <dbReference type="PROSITE" id="PS50106"/>
    </source>
</evidence>
<dbReference type="SUPFAM" id="SSF50156">
    <property type="entry name" value="PDZ domain-like"/>
    <property type="match status" value="1"/>
</dbReference>
<name>A0A8S0W8S0_9FIRM</name>
<evidence type="ECO:0000313" key="3">
    <source>
        <dbReference type="EMBL" id="CEJ08128.1"/>
    </source>
</evidence>
<dbReference type="KEGG" id="aacx:DEACI_2701"/>
<dbReference type="InterPro" id="IPR013785">
    <property type="entry name" value="Aldolase_TIM"/>
</dbReference>
<dbReference type="Proteomes" id="UP000836597">
    <property type="component" value="Chromosome"/>
</dbReference>
<proteinExistence type="predicted"/>
<dbReference type="PROSITE" id="PS50106">
    <property type="entry name" value="PDZ"/>
    <property type="match status" value="1"/>
</dbReference>
<dbReference type="Pfam" id="PF19238">
    <property type="entry name" value="Radical_SAM_2"/>
    <property type="match status" value="1"/>
</dbReference>
<reference evidence="3" key="1">
    <citation type="submission" date="2014-11" db="EMBL/GenBank/DDBJ databases">
        <authorList>
            <person name="Hornung B.V."/>
        </authorList>
    </citation>
    <scope>NUCLEOTIDE SEQUENCE</scope>
    <source>
        <strain evidence="3">INE</strain>
    </source>
</reference>
<dbReference type="SUPFAM" id="SSF102114">
    <property type="entry name" value="Radical SAM enzymes"/>
    <property type="match status" value="1"/>
</dbReference>
<dbReference type="InterPro" id="IPR007549">
    <property type="entry name" value="DUF512"/>
</dbReference>
<dbReference type="Pfam" id="PF17820">
    <property type="entry name" value="PDZ_6"/>
    <property type="match status" value="1"/>
</dbReference>
<dbReference type="Gene3D" id="3.20.20.70">
    <property type="entry name" value="Aldolase class I"/>
    <property type="match status" value="1"/>
</dbReference>
<sequence length="443" mass="49680">MSQGLVVARVQQGSIADELEIRPGDEILSVDGREIKDIIDFQYLTAEDVYTILVRDRDGDIVECEIEREPGENLGLEFRGVGAEGLKFCRNHCVFCFVAQMPPGLRPTLYARDDDYRLSVTQGSFITLSNLTDGEFERILKFHLSPLYISVHAWDAEARRTMMRNPRTGDISKQLTRLAEGGITLHTQIVLVPGYNDAQVLEETVRNLAALFPAVQSIGVVPVGLTRFRAGLPPLRPCTAEEALKVLRAGEAWQQEFQARYGRHLVYLADEFYVSAGREFPGAEIYDDFPQLENGVGMASKFQAEIESVWQDLPERVPPRRLHLITGVSALKFFRDWRDRLCKRVQGLDLHVIGVVNDFFGPEVTVAGLVTACDIAAQAGKLKGEDFLIPEVMLKAGEELFLDERDPVWLEEQIEGNCIVVKNDGRAFLRAILAAEWEGDDID</sequence>